<accession>A0ACC0G7K3</accession>
<proteinExistence type="predicted"/>
<gene>
    <name evidence="1" type="ORF">LOK49_LG10G01677</name>
</gene>
<sequence length="81" mass="8914">MESRAAMASSKHPFLQRKFKCASVTLESSFMETTGLKALAYVLGSSGSSIVYKAVMEDGSAVAVRRIGDRGSWRKRRKIEV</sequence>
<reference evidence="1 2" key="1">
    <citation type="journal article" date="2022" name="Plant J.">
        <title>Chromosome-level genome of Camellia lanceoleosa provides a valuable resource for understanding genome evolution and self-incompatibility.</title>
        <authorList>
            <person name="Gong W."/>
            <person name="Xiao S."/>
            <person name="Wang L."/>
            <person name="Liao Z."/>
            <person name="Chang Y."/>
            <person name="Mo W."/>
            <person name="Hu G."/>
            <person name="Li W."/>
            <person name="Zhao G."/>
            <person name="Zhu H."/>
            <person name="Hu X."/>
            <person name="Ji K."/>
            <person name="Xiang X."/>
            <person name="Song Q."/>
            <person name="Yuan D."/>
            <person name="Jin S."/>
            <person name="Zhang L."/>
        </authorList>
    </citation>
    <scope>NUCLEOTIDE SEQUENCE [LARGE SCALE GENOMIC DNA]</scope>
    <source>
        <strain evidence="1">SQ_2022a</strain>
    </source>
</reference>
<name>A0ACC0G7K3_9ERIC</name>
<protein>
    <submittedName>
        <fullName evidence="1">LRR receptor-like serine/threonine-protein kinase</fullName>
    </submittedName>
</protein>
<dbReference type="Proteomes" id="UP001060215">
    <property type="component" value="Chromosome 10"/>
</dbReference>
<organism evidence="1 2">
    <name type="scientific">Camellia lanceoleosa</name>
    <dbReference type="NCBI Taxonomy" id="1840588"/>
    <lineage>
        <taxon>Eukaryota</taxon>
        <taxon>Viridiplantae</taxon>
        <taxon>Streptophyta</taxon>
        <taxon>Embryophyta</taxon>
        <taxon>Tracheophyta</taxon>
        <taxon>Spermatophyta</taxon>
        <taxon>Magnoliopsida</taxon>
        <taxon>eudicotyledons</taxon>
        <taxon>Gunneridae</taxon>
        <taxon>Pentapetalae</taxon>
        <taxon>asterids</taxon>
        <taxon>Ericales</taxon>
        <taxon>Theaceae</taxon>
        <taxon>Camellia</taxon>
    </lineage>
</organism>
<dbReference type="EMBL" id="CM045767">
    <property type="protein sequence ID" value="KAI7997005.1"/>
    <property type="molecule type" value="Genomic_DNA"/>
</dbReference>
<keyword evidence="2" id="KW-1185">Reference proteome</keyword>
<comment type="caution">
    <text evidence="1">The sequence shown here is derived from an EMBL/GenBank/DDBJ whole genome shotgun (WGS) entry which is preliminary data.</text>
</comment>
<evidence type="ECO:0000313" key="1">
    <source>
        <dbReference type="EMBL" id="KAI7997005.1"/>
    </source>
</evidence>
<evidence type="ECO:0000313" key="2">
    <source>
        <dbReference type="Proteomes" id="UP001060215"/>
    </source>
</evidence>